<comment type="caution">
    <text evidence="5">The sequence shown here is derived from an EMBL/GenBank/DDBJ whole genome shotgun (WGS) entry which is preliminary data.</text>
</comment>
<name>A0A550CPS7_9AGAR</name>
<dbReference type="InterPro" id="IPR036875">
    <property type="entry name" value="Znf_CCHC_sf"/>
</dbReference>
<evidence type="ECO:0000313" key="5">
    <source>
        <dbReference type="EMBL" id="TRM66812.1"/>
    </source>
</evidence>
<dbReference type="Proteomes" id="UP000320762">
    <property type="component" value="Unassembled WGS sequence"/>
</dbReference>
<proteinExistence type="predicted"/>
<evidence type="ECO:0000256" key="3">
    <source>
        <dbReference type="SAM" id="MobiDB-lite"/>
    </source>
</evidence>
<evidence type="ECO:0000256" key="1">
    <source>
        <dbReference type="ARBA" id="ARBA00022664"/>
    </source>
</evidence>
<dbReference type="GO" id="GO:0008270">
    <property type="term" value="F:zinc ion binding"/>
    <property type="evidence" value="ECO:0007669"/>
    <property type="project" value="UniProtKB-KW"/>
</dbReference>
<dbReference type="GO" id="GO:0006397">
    <property type="term" value="P:mRNA processing"/>
    <property type="evidence" value="ECO:0007669"/>
    <property type="project" value="UniProtKB-KW"/>
</dbReference>
<protein>
    <recommendedName>
        <fullName evidence="4">CCHC-type domain-containing protein</fullName>
    </recommendedName>
</protein>
<evidence type="ECO:0000313" key="6">
    <source>
        <dbReference type="Proteomes" id="UP000320762"/>
    </source>
</evidence>
<dbReference type="OrthoDB" id="2920419at2759"/>
<organism evidence="5 6">
    <name type="scientific">Schizophyllum amplum</name>
    <dbReference type="NCBI Taxonomy" id="97359"/>
    <lineage>
        <taxon>Eukaryota</taxon>
        <taxon>Fungi</taxon>
        <taxon>Dikarya</taxon>
        <taxon>Basidiomycota</taxon>
        <taxon>Agaricomycotina</taxon>
        <taxon>Agaricomycetes</taxon>
        <taxon>Agaricomycetidae</taxon>
        <taxon>Agaricales</taxon>
        <taxon>Schizophyllaceae</taxon>
        <taxon>Schizophyllum</taxon>
    </lineage>
</organism>
<evidence type="ECO:0000259" key="4">
    <source>
        <dbReference type="PROSITE" id="PS50158"/>
    </source>
</evidence>
<keyword evidence="1" id="KW-0507">mRNA processing</keyword>
<feature type="compositionally biased region" description="Low complexity" evidence="3">
    <location>
        <begin position="246"/>
        <end position="258"/>
    </location>
</feature>
<dbReference type="PROSITE" id="PS50158">
    <property type="entry name" value="ZF_CCHC"/>
    <property type="match status" value="1"/>
</dbReference>
<keyword evidence="2" id="KW-0863">Zinc-finger</keyword>
<keyword evidence="2" id="KW-0479">Metal-binding</keyword>
<dbReference type="InterPro" id="IPR001878">
    <property type="entry name" value="Znf_CCHC"/>
</dbReference>
<dbReference type="Pfam" id="PF00098">
    <property type="entry name" value="zf-CCHC"/>
    <property type="match status" value="1"/>
</dbReference>
<keyword evidence="6" id="KW-1185">Reference proteome</keyword>
<feature type="compositionally biased region" description="Low complexity" evidence="3">
    <location>
        <begin position="227"/>
        <end position="240"/>
    </location>
</feature>
<reference evidence="5 6" key="1">
    <citation type="journal article" date="2019" name="New Phytol.">
        <title>Comparative genomics reveals unique wood-decay strategies and fruiting body development in the Schizophyllaceae.</title>
        <authorList>
            <person name="Almasi E."/>
            <person name="Sahu N."/>
            <person name="Krizsan K."/>
            <person name="Balint B."/>
            <person name="Kovacs G.M."/>
            <person name="Kiss B."/>
            <person name="Cseklye J."/>
            <person name="Drula E."/>
            <person name="Henrissat B."/>
            <person name="Nagy I."/>
            <person name="Chovatia M."/>
            <person name="Adam C."/>
            <person name="LaButti K."/>
            <person name="Lipzen A."/>
            <person name="Riley R."/>
            <person name="Grigoriev I.V."/>
            <person name="Nagy L.G."/>
        </authorList>
    </citation>
    <scope>NUCLEOTIDE SEQUENCE [LARGE SCALE GENOMIC DNA]</scope>
    <source>
        <strain evidence="5 6">NL-1724</strain>
    </source>
</reference>
<dbReference type="SUPFAM" id="SSF57756">
    <property type="entry name" value="Retrovirus zinc finger-like domains"/>
    <property type="match status" value="1"/>
</dbReference>
<gene>
    <name evidence="5" type="ORF">BD626DRAFT_627293</name>
</gene>
<dbReference type="SMART" id="SM00343">
    <property type="entry name" value="ZnF_C2HC"/>
    <property type="match status" value="1"/>
</dbReference>
<evidence type="ECO:0000256" key="2">
    <source>
        <dbReference type="PROSITE-ProRule" id="PRU00047"/>
    </source>
</evidence>
<dbReference type="EMBL" id="VDMD01000003">
    <property type="protein sequence ID" value="TRM66812.1"/>
    <property type="molecule type" value="Genomic_DNA"/>
</dbReference>
<feature type="region of interest" description="Disordered" evidence="3">
    <location>
        <begin position="226"/>
        <end position="258"/>
    </location>
</feature>
<feature type="domain" description="CCHC-type" evidence="4">
    <location>
        <begin position="352"/>
        <end position="366"/>
    </location>
</feature>
<dbReference type="AlphaFoldDB" id="A0A550CPS7"/>
<sequence length="415" mass="45489">MQQQSTRPTFRGDGQDTISGKNFLRSVRHQIRALNLTGTDEVNAFEDYLVEGTPCEEWWEGLSATDKATWDNFAKLFLARWPSVTPTQKTTADKIRALCAHAVALTEDDLGTKVMLNGVEVEAHTAWAVTALRLAAEAGKASSDEYLVLAEGALPRSIRRGLRGTTYTTWQDLTNAVSKVDPMIIKDAMEERQAREETIRAVSARLQPRTTTQPDELAAAFGRMSMGPAASQPRAAATPARPAPARPAAATAPVGAAPTPAGVARYVRPQAQGGATNRAGMRQPQQELTPAEKERLRGFIDSLPHHANDAQGVAAWEEQKRLWRMQYSDGIVRWDRPYPLQPGTAPVCTGECFKCGMNGHMSVDCPVRHDRTHWISRGESDWRHLCMGALGAFRKDTIAAVCWLEESENGEGSST</sequence>
<keyword evidence="2" id="KW-0862">Zinc</keyword>
<accession>A0A550CPS7</accession>
<dbReference type="GO" id="GO:0003676">
    <property type="term" value="F:nucleic acid binding"/>
    <property type="evidence" value="ECO:0007669"/>
    <property type="project" value="InterPro"/>
</dbReference>